<dbReference type="InterPro" id="IPR005119">
    <property type="entry name" value="LysR_subst-bd"/>
</dbReference>
<name>W9GTJ4_9PROT</name>
<dbReference type="PANTHER" id="PTHR30537">
    <property type="entry name" value="HTH-TYPE TRANSCRIPTIONAL REGULATOR"/>
    <property type="match status" value="1"/>
</dbReference>
<evidence type="ECO:0000256" key="1">
    <source>
        <dbReference type="ARBA" id="ARBA00009437"/>
    </source>
</evidence>
<dbReference type="GO" id="GO:0043565">
    <property type="term" value="F:sequence-specific DNA binding"/>
    <property type="evidence" value="ECO:0007669"/>
    <property type="project" value="TreeGrafter"/>
</dbReference>
<dbReference type="InterPro" id="IPR036390">
    <property type="entry name" value="WH_DNA-bd_sf"/>
</dbReference>
<keyword evidence="3" id="KW-0238">DNA-binding</keyword>
<dbReference type="SUPFAM" id="SSF46785">
    <property type="entry name" value="Winged helix' DNA-binding domain"/>
    <property type="match status" value="1"/>
</dbReference>
<proteinExistence type="inferred from homology"/>
<evidence type="ECO:0000313" key="7">
    <source>
        <dbReference type="Proteomes" id="UP000019486"/>
    </source>
</evidence>
<dbReference type="EMBL" id="AVFL01000057">
    <property type="protein sequence ID" value="EWY36006.1"/>
    <property type="molecule type" value="Genomic_DNA"/>
</dbReference>
<gene>
    <name evidence="6" type="ORF">N825_22420</name>
</gene>
<dbReference type="InterPro" id="IPR036388">
    <property type="entry name" value="WH-like_DNA-bd_sf"/>
</dbReference>
<dbReference type="PATRIC" id="fig|1385369.3.peg.6972"/>
<dbReference type="CDD" id="cd08474">
    <property type="entry name" value="PBP2_CrgA_like_5"/>
    <property type="match status" value="1"/>
</dbReference>
<comment type="caution">
    <text evidence="6">The sequence shown here is derived from an EMBL/GenBank/DDBJ whole genome shotgun (WGS) entry which is preliminary data.</text>
</comment>
<evidence type="ECO:0000313" key="6">
    <source>
        <dbReference type="EMBL" id="EWY36006.1"/>
    </source>
</evidence>
<evidence type="ECO:0000256" key="2">
    <source>
        <dbReference type="ARBA" id="ARBA00023015"/>
    </source>
</evidence>
<comment type="similarity">
    <text evidence="1">Belongs to the LysR transcriptional regulatory family.</text>
</comment>
<feature type="domain" description="HTH lysR-type" evidence="5">
    <location>
        <begin position="1"/>
        <end position="62"/>
    </location>
</feature>
<evidence type="ECO:0000259" key="5">
    <source>
        <dbReference type="PROSITE" id="PS50931"/>
    </source>
</evidence>
<dbReference type="PROSITE" id="PS50931">
    <property type="entry name" value="HTH_LYSR"/>
    <property type="match status" value="1"/>
</dbReference>
<protein>
    <submittedName>
        <fullName evidence="6">Transcriptional regulator</fullName>
    </submittedName>
</protein>
<keyword evidence="2" id="KW-0805">Transcription regulation</keyword>
<dbReference type="SUPFAM" id="SSF53850">
    <property type="entry name" value="Periplasmic binding protein-like II"/>
    <property type="match status" value="1"/>
</dbReference>
<dbReference type="PANTHER" id="PTHR30537:SF1">
    <property type="entry name" value="HTH-TYPE TRANSCRIPTIONAL REGULATOR PGRR"/>
    <property type="match status" value="1"/>
</dbReference>
<dbReference type="Proteomes" id="UP000019486">
    <property type="component" value="Unassembled WGS sequence"/>
</dbReference>
<dbReference type="InterPro" id="IPR058163">
    <property type="entry name" value="LysR-type_TF_proteobact-type"/>
</dbReference>
<dbReference type="GO" id="GO:0003700">
    <property type="term" value="F:DNA-binding transcription factor activity"/>
    <property type="evidence" value="ECO:0007669"/>
    <property type="project" value="InterPro"/>
</dbReference>
<dbReference type="Pfam" id="PF00126">
    <property type="entry name" value="HTH_1"/>
    <property type="match status" value="1"/>
</dbReference>
<dbReference type="Gene3D" id="1.10.10.10">
    <property type="entry name" value="Winged helix-like DNA-binding domain superfamily/Winged helix DNA-binding domain"/>
    <property type="match status" value="1"/>
</dbReference>
<reference evidence="6 7" key="1">
    <citation type="submission" date="2013-08" db="EMBL/GenBank/DDBJ databases">
        <title>The genome sequence of Skermanella stibiiresistens.</title>
        <authorList>
            <person name="Zhu W."/>
            <person name="Wang G."/>
        </authorList>
    </citation>
    <scope>NUCLEOTIDE SEQUENCE [LARGE SCALE GENOMIC DNA]</scope>
    <source>
        <strain evidence="6 7">SB22</strain>
    </source>
</reference>
<dbReference type="InterPro" id="IPR000847">
    <property type="entry name" value="LysR_HTH_N"/>
</dbReference>
<keyword evidence="4" id="KW-0804">Transcription</keyword>
<dbReference type="PRINTS" id="PR00039">
    <property type="entry name" value="HTHLYSR"/>
</dbReference>
<dbReference type="FunFam" id="1.10.10.10:FF:000001">
    <property type="entry name" value="LysR family transcriptional regulator"/>
    <property type="match status" value="1"/>
</dbReference>
<evidence type="ECO:0000256" key="4">
    <source>
        <dbReference type="ARBA" id="ARBA00023163"/>
    </source>
</evidence>
<dbReference type="Gene3D" id="3.40.190.290">
    <property type="match status" value="1"/>
</dbReference>
<dbReference type="AlphaFoldDB" id="W9GTJ4"/>
<dbReference type="GO" id="GO:0006351">
    <property type="term" value="P:DNA-templated transcription"/>
    <property type="evidence" value="ECO:0007669"/>
    <property type="project" value="TreeGrafter"/>
</dbReference>
<accession>W9GTJ4</accession>
<evidence type="ECO:0000256" key="3">
    <source>
        <dbReference type="ARBA" id="ARBA00023125"/>
    </source>
</evidence>
<dbReference type="Pfam" id="PF03466">
    <property type="entry name" value="LysR_substrate"/>
    <property type="match status" value="1"/>
</dbReference>
<organism evidence="6 7">
    <name type="scientific">Skermanella stibiiresistens SB22</name>
    <dbReference type="NCBI Taxonomy" id="1385369"/>
    <lineage>
        <taxon>Bacteria</taxon>
        <taxon>Pseudomonadati</taxon>
        <taxon>Pseudomonadota</taxon>
        <taxon>Alphaproteobacteria</taxon>
        <taxon>Rhodospirillales</taxon>
        <taxon>Azospirillaceae</taxon>
        <taxon>Skermanella</taxon>
    </lineage>
</organism>
<dbReference type="STRING" id="1385369.N825_22420"/>
<keyword evidence="7" id="KW-1185">Reference proteome</keyword>
<sequence length="299" mass="32883">MMTAAEFSEIRAFLAVADERNFRRAATRLKISPSALSRTIRTLEERLGVRLLTRTTRSVALTEAGQSLQTQIQPLIAGMDEAVRQVGAFQESAKGTVRINLPRVAATVAIMPKLAGFLSAYPDVRLDLVIDNDMTDVVAQGFDAGIRAGHRIGQDMVAIRLTPDFRMAVVGTPSYFNEHTPPASPHELAGHRTLTYKWEKSGTAFPWSFEGPQGRVSVAVEDVLTLNDTDLLLSAALRGIGIAFLAETVVRPYLAIGDLVRVLEEWCEPVPGFHLYYPNRANMPAALRAFVDYMKLSGR</sequence>